<gene>
    <name evidence="3" type="ORF">EAH73_02600</name>
</gene>
<protein>
    <recommendedName>
        <fullName evidence="5">DUF4142 domain-containing protein</fullName>
    </recommendedName>
</protein>
<feature type="signal peptide" evidence="2">
    <location>
        <begin position="1"/>
        <end position="19"/>
    </location>
</feature>
<feature type="chain" id="PRO_5021441643" description="DUF4142 domain-containing protein" evidence="2">
    <location>
        <begin position="20"/>
        <end position="172"/>
    </location>
</feature>
<evidence type="ECO:0000313" key="4">
    <source>
        <dbReference type="Proteomes" id="UP000317646"/>
    </source>
</evidence>
<keyword evidence="4" id="KW-1185">Reference proteome</keyword>
<evidence type="ECO:0008006" key="5">
    <source>
        <dbReference type="Google" id="ProtNLM"/>
    </source>
</evidence>
<evidence type="ECO:0000313" key="3">
    <source>
        <dbReference type="EMBL" id="TPG72150.1"/>
    </source>
</evidence>
<organism evidence="3 4">
    <name type="scientific">Hymenobacter nivis</name>
    <dbReference type="NCBI Taxonomy" id="1850093"/>
    <lineage>
        <taxon>Bacteria</taxon>
        <taxon>Pseudomonadati</taxon>
        <taxon>Bacteroidota</taxon>
        <taxon>Cytophagia</taxon>
        <taxon>Cytophagales</taxon>
        <taxon>Hymenobacteraceae</taxon>
        <taxon>Hymenobacter</taxon>
    </lineage>
</organism>
<dbReference type="EMBL" id="RCYZ01000001">
    <property type="protein sequence ID" value="TPG72150.1"/>
    <property type="molecule type" value="Genomic_DNA"/>
</dbReference>
<proteinExistence type="predicted"/>
<evidence type="ECO:0000256" key="2">
    <source>
        <dbReference type="SAM" id="SignalP"/>
    </source>
</evidence>
<dbReference type="Proteomes" id="UP000317646">
    <property type="component" value="Unassembled WGS sequence"/>
</dbReference>
<reference evidence="3 4" key="1">
    <citation type="journal article" date="2019" name="Environ. Microbiol.">
        <title>Species interactions and distinct microbial communities in high Arctic permafrost affected cryosols are associated with the CH4 and CO2 gas fluxes.</title>
        <authorList>
            <person name="Altshuler I."/>
            <person name="Hamel J."/>
            <person name="Turney S."/>
            <person name="Magnuson E."/>
            <person name="Levesque R."/>
            <person name="Greer C."/>
            <person name="Whyte L.G."/>
        </authorList>
    </citation>
    <scope>NUCLEOTIDE SEQUENCE [LARGE SCALE GENOMIC DNA]</scope>
    <source>
        <strain evidence="3 4">S9.2P</strain>
    </source>
</reference>
<keyword evidence="2" id="KW-0732">Signal</keyword>
<dbReference type="AlphaFoldDB" id="A0A502HG55"/>
<sequence length="172" mass="17865">MLFGSLLALLATGCQPASAPDAPATTASGTGPDLMENSPGMMAEHDHMAGMAATPAAAAGQGPYAQAMRLHDAAMNRMDALAAERQRLAGALAQLGTAKPANPGRAARLRRTVAALEAADGQMMDWMHNAHAPDSTSHSGAQVAAYWQQQLPVLRKIDQRTTAALDSARALR</sequence>
<evidence type="ECO:0000256" key="1">
    <source>
        <dbReference type="SAM" id="MobiDB-lite"/>
    </source>
</evidence>
<feature type="region of interest" description="Disordered" evidence="1">
    <location>
        <begin position="15"/>
        <end position="41"/>
    </location>
</feature>
<accession>A0A502HG55</accession>
<feature type="compositionally biased region" description="Low complexity" evidence="1">
    <location>
        <begin position="16"/>
        <end position="33"/>
    </location>
</feature>
<name>A0A502HG55_9BACT</name>
<comment type="caution">
    <text evidence="3">The sequence shown here is derived from an EMBL/GenBank/DDBJ whole genome shotgun (WGS) entry which is preliminary data.</text>
</comment>